<protein>
    <recommendedName>
        <fullName evidence="5">ARM repeat superfamily protein</fullName>
    </recommendedName>
</protein>
<evidence type="ECO:0000313" key="3">
    <source>
        <dbReference type="EMBL" id="KAJ4954751.1"/>
    </source>
</evidence>
<feature type="transmembrane region" description="Helical" evidence="2">
    <location>
        <begin position="216"/>
        <end position="241"/>
    </location>
</feature>
<dbReference type="SUPFAM" id="SSF48371">
    <property type="entry name" value="ARM repeat"/>
    <property type="match status" value="1"/>
</dbReference>
<organism evidence="3 4">
    <name type="scientific">Protea cynaroides</name>
    <dbReference type="NCBI Taxonomy" id="273540"/>
    <lineage>
        <taxon>Eukaryota</taxon>
        <taxon>Viridiplantae</taxon>
        <taxon>Streptophyta</taxon>
        <taxon>Embryophyta</taxon>
        <taxon>Tracheophyta</taxon>
        <taxon>Spermatophyta</taxon>
        <taxon>Magnoliopsida</taxon>
        <taxon>Proteales</taxon>
        <taxon>Proteaceae</taxon>
        <taxon>Protea</taxon>
    </lineage>
</organism>
<sequence length="860" mass="96633">MIHPSRQLEEGDGSIRIQIGNKLETWASGVFNGIYTPHSVYTPVGENVNNAEAEATVNAPEKKLTLFALQVAVLEKMATAFGAMGFIWATVVLLGGFAIKITIIDFWFITVILLIEGARLFGRSHELEWQHQSTWTISDGSKHRLNSLVSSSRDFILRAMKGSKNPISGSQSRELKEKTNQAIPSTNQPTRTWRSTEVPLLPYVGLFFRSKNISKLFSWLQTLSALICIALSVGRLIWFFLGANIQSDQNCGTDCGNMRPALYLFYGSALAEALLCLLEKIYWEWTITCRKLLEEVNVECQLGSSGMVSIRRFFYDAYSECINGSIFDGLKLDLVSFATELLESHFSDEQLIGAQILQKFSTNPQFSNDTLRKIGKSILVIERLVEMLNWKNPQEAEIRQAAAEILCLLAGKKENSLRVAGIPGAMESIASLLHTRRSSDEGSDETGEKEIVCDQSYYEFSVFNRLGLTILKNLAYDRGNCEKIANTRGLLPHIIEFTHTGEWLLSDRLDGDYRLLTVERSLELLMLLAKTAGTVGKHLRREIVEIVITISNIREILKYGKKYPHLQCTGIQILINLTSDVEATERMGSTGGIIKELFQIFFEERNPENQNELRVVAEKRMANEVRVAAGEAIAKLALKSEKNCNRILNQNVVKKLVTALKDPVLRINSARILRNLCTYSGQESLEKLKGVSAAAPTVLREIMSAENKLQEVMLGLAAQVFRFTNPQEASEAFDQIGITEARLAMKLQDILKIYQYPSFKFPRMRRFAIELAISMMENNKKRVRTFKVLGMEKALETLAETTSEIESFDIFDGTIGLSRHDTAIHTLVENALELLQMDEIQNHVADSANPTILLHTYVSM</sequence>
<keyword evidence="2" id="KW-1133">Transmembrane helix</keyword>
<evidence type="ECO:0000256" key="2">
    <source>
        <dbReference type="SAM" id="Phobius"/>
    </source>
</evidence>
<comment type="caution">
    <text evidence="3">The sequence shown here is derived from an EMBL/GenBank/DDBJ whole genome shotgun (WGS) entry which is preliminary data.</text>
</comment>
<keyword evidence="2" id="KW-0472">Membrane</keyword>
<accession>A0A9Q0JWW0</accession>
<keyword evidence="2" id="KW-0812">Transmembrane</keyword>
<dbReference type="PANTHER" id="PTHR33115">
    <property type="entry name" value="ARM REPEAT SUPERFAMILY PROTEIN"/>
    <property type="match status" value="1"/>
</dbReference>
<dbReference type="InterPro" id="IPR011989">
    <property type="entry name" value="ARM-like"/>
</dbReference>
<gene>
    <name evidence="3" type="ORF">NE237_011534</name>
</gene>
<dbReference type="InterPro" id="IPR016024">
    <property type="entry name" value="ARM-type_fold"/>
</dbReference>
<dbReference type="Proteomes" id="UP001141806">
    <property type="component" value="Unassembled WGS sequence"/>
</dbReference>
<evidence type="ECO:0000313" key="4">
    <source>
        <dbReference type="Proteomes" id="UP001141806"/>
    </source>
</evidence>
<keyword evidence="4" id="KW-1185">Reference proteome</keyword>
<name>A0A9Q0JWW0_9MAGN</name>
<evidence type="ECO:0000256" key="1">
    <source>
        <dbReference type="SAM" id="MobiDB-lite"/>
    </source>
</evidence>
<dbReference type="AlphaFoldDB" id="A0A9Q0JWW0"/>
<dbReference type="PANTHER" id="PTHR33115:SF50">
    <property type="entry name" value="ARM REPEAT SUPERFAMILY PROTEIN"/>
    <property type="match status" value="1"/>
</dbReference>
<reference evidence="3" key="1">
    <citation type="journal article" date="2023" name="Plant J.">
        <title>The genome of the king protea, Protea cynaroides.</title>
        <authorList>
            <person name="Chang J."/>
            <person name="Duong T.A."/>
            <person name="Schoeman C."/>
            <person name="Ma X."/>
            <person name="Roodt D."/>
            <person name="Barker N."/>
            <person name="Li Z."/>
            <person name="Van de Peer Y."/>
            <person name="Mizrachi E."/>
        </authorList>
    </citation>
    <scope>NUCLEOTIDE SEQUENCE</scope>
    <source>
        <tissue evidence="3">Young leaves</tissue>
    </source>
</reference>
<feature type="region of interest" description="Disordered" evidence="1">
    <location>
        <begin position="164"/>
        <end position="190"/>
    </location>
</feature>
<proteinExistence type="predicted"/>
<feature type="transmembrane region" description="Helical" evidence="2">
    <location>
        <begin position="86"/>
        <end position="115"/>
    </location>
</feature>
<dbReference type="OrthoDB" id="662108at2759"/>
<evidence type="ECO:0008006" key="5">
    <source>
        <dbReference type="Google" id="ProtNLM"/>
    </source>
</evidence>
<feature type="compositionally biased region" description="Polar residues" evidence="1">
    <location>
        <begin position="180"/>
        <end position="190"/>
    </location>
</feature>
<dbReference type="Gene3D" id="1.25.10.10">
    <property type="entry name" value="Leucine-rich Repeat Variant"/>
    <property type="match status" value="1"/>
</dbReference>
<dbReference type="EMBL" id="JAMYWD010000011">
    <property type="protein sequence ID" value="KAJ4954751.1"/>
    <property type="molecule type" value="Genomic_DNA"/>
</dbReference>